<keyword evidence="2" id="KW-1185">Reference proteome</keyword>
<sequence length="42" mass="4756">MPGSVLHLQEGSGHISYMLRDADAILMDLLHEESVESEEFIR</sequence>
<organism evidence="2">
    <name type="scientific">Leptosphaeria maculans (strain JN3 / isolate v23.1.3 / race Av1-4-5-6-7-8)</name>
    <name type="common">Blackleg fungus</name>
    <name type="synonym">Phoma lingam</name>
    <dbReference type="NCBI Taxonomy" id="985895"/>
    <lineage>
        <taxon>Eukaryota</taxon>
        <taxon>Fungi</taxon>
        <taxon>Dikarya</taxon>
        <taxon>Ascomycota</taxon>
        <taxon>Pezizomycotina</taxon>
        <taxon>Dothideomycetes</taxon>
        <taxon>Pleosporomycetidae</taxon>
        <taxon>Pleosporales</taxon>
        <taxon>Pleosporineae</taxon>
        <taxon>Leptosphaeriaceae</taxon>
        <taxon>Plenodomus</taxon>
        <taxon>Plenodomus lingam/Leptosphaeria maculans species complex</taxon>
    </lineage>
</organism>
<protein>
    <submittedName>
        <fullName evidence="1">Predicted protein</fullName>
    </submittedName>
</protein>
<gene>
    <name evidence="1" type="ORF">LEMA_P060790.1</name>
</gene>
<dbReference type="Proteomes" id="UP000002668">
    <property type="component" value="Genome"/>
</dbReference>
<proteinExistence type="predicted"/>
<dbReference type="VEuPathDB" id="FungiDB:LEMA_P060790.1"/>
<dbReference type="InParanoid" id="E4ZIM4"/>
<dbReference type="AlphaFoldDB" id="E4ZIM4"/>
<accession>E4ZIM4</accession>
<dbReference type="HOGENOM" id="CLU_3260668_0_0_1"/>
<name>E4ZIM4_LEPMJ</name>
<reference evidence="2" key="1">
    <citation type="journal article" date="2011" name="Nat. Commun.">
        <title>Effector diversification within compartments of the Leptosphaeria maculans genome affected by Repeat-Induced Point mutations.</title>
        <authorList>
            <person name="Rouxel T."/>
            <person name="Grandaubert J."/>
            <person name="Hane J.K."/>
            <person name="Hoede C."/>
            <person name="van de Wouw A.P."/>
            <person name="Couloux A."/>
            <person name="Dominguez V."/>
            <person name="Anthouard V."/>
            <person name="Bally P."/>
            <person name="Bourras S."/>
            <person name="Cozijnsen A.J."/>
            <person name="Ciuffetti L.M."/>
            <person name="Degrave A."/>
            <person name="Dilmaghani A."/>
            <person name="Duret L."/>
            <person name="Fudal I."/>
            <person name="Goodwin S.B."/>
            <person name="Gout L."/>
            <person name="Glaser N."/>
            <person name="Linglin J."/>
            <person name="Kema G.H.J."/>
            <person name="Lapalu N."/>
            <person name="Lawrence C.B."/>
            <person name="May K."/>
            <person name="Meyer M."/>
            <person name="Ollivier B."/>
            <person name="Poulain J."/>
            <person name="Schoch C.L."/>
            <person name="Simon A."/>
            <person name="Spatafora J.W."/>
            <person name="Stachowiak A."/>
            <person name="Turgeon B.G."/>
            <person name="Tyler B.M."/>
            <person name="Vincent D."/>
            <person name="Weissenbach J."/>
            <person name="Amselem J."/>
            <person name="Quesneville H."/>
            <person name="Oliver R.P."/>
            <person name="Wincker P."/>
            <person name="Balesdent M.-H."/>
            <person name="Howlett B.J."/>
        </authorList>
    </citation>
    <scope>NUCLEOTIDE SEQUENCE [LARGE SCALE GENOMIC DNA]</scope>
    <source>
        <strain evidence="2">JN3 / isolate v23.1.3 / race Av1-4-5-6-7-8</strain>
    </source>
</reference>
<evidence type="ECO:0000313" key="1">
    <source>
        <dbReference type="EMBL" id="CBX91045.1"/>
    </source>
</evidence>
<dbReference type="EMBL" id="FP929065">
    <property type="protein sequence ID" value="CBX91045.1"/>
    <property type="molecule type" value="Genomic_DNA"/>
</dbReference>
<evidence type="ECO:0000313" key="2">
    <source>
        <dbReference type="Proteomes" id="UP000002668"/>
    </source>
</evidence>